<reference evidence="1 2" key="1">
    <citation type="submission" date="2011-03" db="EMBL/GenBank/DDBJ databases">
        <authorList>
            <person name="Weinstock G."/>
            <person name="Sodergren E."/>
            <person name="Clifton S."/>
            <person name="Fulton L."/>
            <person name="Fulton B."/>
            <person name="Courtney L."/>
            <person name="Fronick C."/>
            <person name="Harrison M."/>
            <person name="Strong C."/>
            <person name="Farmer C."/>
            <person name="Delahaunty K."/>
            <person name="Markovic C."/>
            <person name="Hall O."/>
            <person name="Minx P."/>
            <person name="Tomlinson C."/>
            <person name="Mitreva M."/>
            <person name="Hou S."/>
            <person name="Chen J."/>
            <person name="Wollam A."/>
            <person name="Pepin K.H."/>
            <person name="Johnson M."/>
            <person name="Bhonagiri V."/>
            <person name="Zhang X."/>
            <person name="Suruliraj S."/>
            <person name="Warren W."/>
            <person name="Chinwalla A."/>
            <person name="Mardis E.R."/>
            <person name="Wilson R.K."/>
        </authorList>
    </citation>
    <scope>NUCLEOTIDE SEQUENCE [LARGE SCALE GENOMIC DNA]</scope>
    <source>
        <strain evidence="1 2">YIT 11840</strain>
    </source>
</reference>
<comment type="caution">
    <text evidence="1">The sequence shown here is derived from an EMBL/GenBank/DDBJ whole genome shotgun (WGS) entry which is preliminary data.</text>
</comment>
<dbReference type="AlphaFoldDB" id="G5SKZ0"/>
<dbReference type="Proteomes" id="UP000003598">
    <property type="component" value="Unassembled WGS sequence"/>
</dbReference>
<accession>G5SKZ0</accession>
<sequence length="68" mass="8329">MQWKMFLTLYRVRDCFRTLFISVCRKDSASRRRHNIIFSRKHLQVTYFSNTFGDELREGKPYKGQHVQ</sequence>
<gene>
    <name evidence="1" type="ORF">HMPREF9441_00007</name>
</gene>
<evidence type="ECO:0000313" key="2">
    <source>
        <dbReference type="Proteomes" id="UP000003598"/>
    </source>
</evidence>
<evidence type="ECO:0000313" key="1">
    <source>
        <dbReference type="EMBL" id="EHH01995.1"/>
    </source>
</evidence>
<dbReference type="HOGENOM" id="CLU_2790158_0_0_10"/>
<organism evidence="1 2">
    <name type="scientific">Paraprevotella clara YIT 11840</name>
    <dbReference type="NCBI Taxonomy" id="762968"/>
    <lineage>
        <taxon>Bacteria</taxon>
        <taxon>Pseudomonadati</taxon>
        <taxon>Bacteroidota</taxon>
        <taxon>Bacteroidia</taxon>
        <taxon>Bacteroidales</taxon>
        <taxon>Prevotellaceae</taxon>
        <taxon>Paraprevotella</taxon>
    </lineage>
</organism>
<dbReference type="EMBL" id="AFFY01000001">
    <property type="protein sequence ID" value="EHH01995.1"/>
    <property type="molecule type" value="Genomic_DNA"/>
</dbReference>
<keyword evidence="2" id="KW-1185">Reference proteome</keyword>
<protein>
    <submittedName>
        <fullName evidence="1">Uncharacterized protein</fullName>
    </submittedName>
</protein>
<proteinExistence type="predicted"/>
<dbReference type="STRING" id="762968.HMPREF9441_00007"/>
<name>G5SKZ0_9BACT</name>